<evidence type="ECO:0000313" key="2">
    <source>
        <dbReference type="Proteomes" id="UP000813444"/>
    </source>
</evidence>
<accession>A0A8K0SM81</accession>
<gene>
    <name evidence="1" type="ORF">B0I35DRAFT_411737</name>
</gene>
<organism evidence="1 2">
    <name type="scientific">Stachybotrys elegans</name>
    <dbReference type="NCBI Taxonomy" id="80388"/>
    <lineage>
        <taxon>Eukaryota</taxon>
        <taxon>Fungi</taxon>
        <taxon>Dikarya</taxon>
        <taxon>Ascomycota</taxon>
        <taxon>Pezizomycotina</taxon>
        <taxon>Sordariomycetes</taxon>
        <taxon>Hypocreomycetidae</taxon>
        <taxon>Hypocreales</taxon>
        <taxon>Stachybotryaceae</taxon>
        <taxon>Stachybotrys</taxon>
    </lineage>
</organism>
<proteinExistence type="predicted"/>
<sequence length="193" mass="22700">MAFSTSNIDEMFYTTTTANRSFVHDLLIKASNNDPDTPAALSEHNPHETLEATFEMLHLTRLSINSLQVGGPVYPNELNKVDGIIKFAECTHRRAQFLIRRQFHEHEAWMAYKESRRHERIEDAPLQSCVLHFRKAFTHVQLAFRLRRMRSCRDRCLRMLDDAMEEIWEKRSQLDLPAYSSSDDSEPDELWME</sequence>
<evidence type="ECO:0000313" key="1">
    <source>
        <dbReference type="EMBL" id="KAH7311556.1"/>
    </source>
</evidence>
<reference evidence="1" key="1">
    <citation type="journal article" date="2021" name="Nat. Commun.">
        <title>Genetic determinants of endophytism in the Arabidopsis root mycobiome.</title>
        <authorList>
            <person name="Mesny F."/>
            <person name="Miyauchi S."/>
            <person name="Thiergart T."/>
            <person name="Pickel B."/>
            <person name="Atanasova L."/>
            <person name="Karlsson M."/>
            <person name="Huettel B."/>
            <person name="Barry K.W."/>
            <person name="Haridas S."/>
            <person name="Chen C."/>
            <person name="Bauer D."/>
            <person name="Andreopoulos W."/>
            <person name="Pangilinan J."/>
            <person name="LaButti K."/>
            <person name="Riley R."/>
            <person name="Lipzen A."/>
            <person name="Clum A."/>
            <person name="Drula E."/>
            <person name="Henrissat B."/>
            <person name="Kohler A."/>
            <person name="Grigoriev I.V."/>
            <person name="Martin F.M."/>
            <person name="Hacquard S."/>
        </authorList>
    </citation>
    <scope>NUCLEOTIDE SEQUENCE</scope>
    <source>
        <strain evidence="1">MPI-CAGE-CH-0235</strain>
    </source>
</reference>
<comment type="caution">
    <text evidence="1">The sequence shown here is derived from an EMBL/GenBank/DDBJ whole genome shotgun (WGS) entry which is preliminary data.</text>
</comment>
<dbReference type="EMBL" id="JAGPNK010000011">
    <property type="protein sequence ID" value="KAH7311556.1"/>
    <property type="molecule type" value="Genomic_DNA"/>
</dbReference>
<protein>
    <submittedName>
        <fullName evidence="1">Uncharacterized protein</fullName>
    </submittedName>
</protein>
<dbReference type="Proteomes" id="UP000813444">
    <property type="component" value="Unassembled WGS sequence"/>
</dbReference>
<name>A0A8K0SM81_9HYPO</name>
<keyword evidence="2" id="KW-1185">Reference proteome</keyword>
<dbReference type="AlphaFoldDB" id="A0A8K0SM81"/>